<dbReference type="OrthoDB" id="775972at2759"/>
<dbReference type="EMBL" id="BMAW01025016">
    <property type="protein sequence ID" value="GFT90574.1"/>
    <property type="molecule type" value="Genomic_DNA"/>
</dbReference>
<dbReference type="AlphaFoldDB" id="A0A8X6U7W1"/>
<dbReference type="Proteomes" id="UP000887013">
    <property type="component" value="Unassembled WGS sequence"/>
</dbReference>
<name>A0A8X6U7W1_NEPPI</name>
<keyword evidence="3" id="KW-1185">Reference proteome</keyword>
<evidence type="ECO:0000313" key="2">
    <source>
        <dbReference type="EMBL" id="GFT90574.1"/>
    </source>
</evidence>
<organism evidence="2 3">
    <name type="scientific">Nephila pilipes</name>
    <name type="common">Giant wood spider</name>
    <name type="synonym">Nephila maculata</name>
    <dbReference type="NCBI Taxonomy" id="299642"/>
    <lineage>
        <taxon>Eukaryota</taxon>
        <taxon>Metazoa</taxon>
        <taxon>Ecdysozoa</taxon>
        <taxon>Arthropoda</taxon>
        <taxon>Chelicerata</taxon>
        <taxon>Arachnida</taxon>
        <taxon>Araneae</taxon>
        <taxon>Araneomorphae</taxon>
        <taxon>Entelegynae</taxon>
        <taxon>Araneoidea</taxon>
        <taxon>Nephilidae</taxon>
        <taxon>Nephila</taxon>
    </lineage>
</organism>
<sequence>MVCSCVSCQQVKAMRYAKSPIDIFAQPDALFDHIYLDFISPIPLSESNHYYLPKIERFSTEPDAISTPDMTAETSAHALKHD</sequence>
<evidence type="ECO:0000313" key="3">
    <source>
        <dbReference type="Proteomes" id="UP000887013"/>
    </source>
</evidence>
<comment type="caution">
    <text evidence="2">The sequence shown here is derived from an EMBL/GenBank/DDBJ whole genome shotgun (WGS) entry which is preliminary data.</text>
</comment>
<feature type="region of interest" description="Disordered" evidence="1">
    <location>
        <begin position="63"/>
        <end position="82"/>
    </location>
</feature>
<proteinExistence type="predicted"/>
<accession>A0A8X6U7W1</accession>
<protein>
    <submittedName>
        <fullName evidence="2">Uncharacterized protein</fullName>
    </submittedName>
</protein>
<reference evidence="2" key="1">
    <citation type="submission" date="2020-08" db="EMBL/GenBank/DDBJ databases">
        <title>Multicomponent nature underlies the extraordinary mechanical properties of spider dragline silk.</title>
        <authorList>
            <person name="Kono N."/>
            <person name="Nakamura H."/>
            <person name="Mori M."/>
            <person name="Yoshida Y."/>
            <person name="Ohtoshi R."/>
            <person name="Malay A.D."/>
            <person name="Moran D.A.P."/>
            <person name="Tomita M."/>
            <person name="Numata K."/>
            <person name="Arakawa K."/>
        </authorList>
    </citation>
    <scope>NUCLEOTIDE SEQUENCE</scope>
</reference>
<evidence type="ECO:0000256" key="1">
    <source>
        <dbReference type="SAM" id="MobiDB-lite"/>
    </source>
</evidence>
<gene>
    <name evidence="2" type="primary">AVEN_232692_1</name>
    <name evidence="2" type="ORF">NPIL_9451</name>
</gene>